<feature type="region of interest" description="Disordered" evidence="1">
    <location>
        <begin position="19"/>
        <end position="38"/>
    </location>
</feature>
<dbReference type="EMBL" id="JAKJXP020000055">
    <property type="protein sequence ID" value="KAK7751042.1"/>
    <property type="molecule type" value="Genomic_DNA"/>
</dbReference>
<organism evidence="4 5">
    <name type="scientific">Diatrype stigma</name>
    <dbReference type="NCBI Taxonomy" id="117547"/>
    <lineage>
        <taxon>Eukaryota</taxon>
        <taxon>Fungi</taxon>
        <taxon>Dikarya</taxon>
        <taxon>Ascomycota</taxon>
        <taxon>Pezizomycotina</taxon>
        <taxon>Sordariomycetes</taxon>
        <taxon>Xylariomycetidae</taxon>
        <taxon>Xylariales</taxon>
        <taxon>Diatrypaceae</taxon>
        <taxon>Diatrype</taxon>
    </lineage>
</organism>
<sequence length="295" mass="32871">MTPGTYEFAITGAIGKKPFIKDNADEPPVSSPSVKRSPGYVPGSDIDVSGYEITYVNGTHLLMFNKFCMYRPHLLLLTKDGYRRQYEQLDLQDLQAVWNVLQSLNWKYFMFFNCGKDGGCSRLHKHVQVAPYLKDRLAPWPETSKELPNAPFEYILRRFESDVGPQEVLAVYEQMLAKLKSLLGLDDMSPDHFPHNVALGKRWIIVIPRRNPGVGGAYGNTLSMLGMISVATDDELKCWLSQGPRQVQSQLGVPRGALNGVTPQAHLGCPILSHAKGYLGGTQEGLKVQHEGVAR</sequence>
<dbReference type="InterPro" id="IPR043171">
    <property type="entry name" value="Ap4A_phos1/2-like"/>
</dbReference>
<keyword evidence="5" id="KW-1185">Reference proteome</keyword>
<feature type="domain" description="Ap4A phosphorylase 1/2 N-terminal" evidence="3">
    <location>
        <begin position="53"/>
        <end position="132"/>
    </location>
</feature>
<evidence type="ECO:0008006" key="6">
    <source>
        <dbReference type="Google" id="ProtNLM"/>
    </source>
</evidence>
<proteinExistence type="predicted"/>
<dbReference type="PANTHER" id="PTHR38420">
    <property type="entry name" value="AP-4-A PHOSPHORYLASE II"/>
    <property type="match status" value="1"/>
</dbReference>
<reference evidence="4 5" key="1">
    <citation type="submission" date="2024-02" db="EMBL/GenBank/DDBJ databases">
        <title>De novo assembly and annotation of 12 fungi associated with fruit tree decline syndrome in Ontario, Canada.</title>
        <authorList>
            <person name="Sulman M."/>
            <person name="Ellouze W."/>
            <person name="Ilyukhin E."/>
        </authorList>
    </citation>
    <scope>NUCLEOTIDE SEQUENCE [LARGE SCALE GENOMIC DNA]</scope>
    <source>
        <strain evidence="4 5">M11/M66-122</strain>
    </source>
</reference>
<dbReference type="GO" id="GO:0009117">
    <property type="term" value="P:nucleotide metabolic process"/>
    <property type="evidence" value="ECO:0007669"/>
    <property type="project" value="InterPro"/>
</dbReference>
<dbReference type="InterPro" id="IPR036265">
    <property type="entry name" value="HIT-like_sf"/>
</dbReference>
<dbReference type="InterPro" id="IPR045759">
    <property type="entry name" value="Ap4A_phos1/2_N"/>
</dbReference>
<dbReference type="Pfam" id="PF09830">
    <property type="entry name" value="ATP_transf"/>
    <property type="match status" value="1"/>
</dbReference>
<evidence type="ECO:0000313" key="4">
    <source>
        <dbReference type="EMBL" id="KAK7751042.1"/>
    </source>
</evidence>
<protein>
    <recommendedName>
        <fullName evidence="6">ATP adenylyltransferase</fullName>
    </recommendedName>
</protein>
<feature type="compositionally biased region" description="Low complexity" evidence="1">
    <location>
        <begin position="27"/>
        <end position="38"/>
    </location>
</feature>
<name>A0AAN9UPS6_9PEZI</name>
<evidence type="ECO:0000313" key="5">
    <source>
        <dbReference type="Proteomes" id="UP001320420"/>
    </source>
</evidence>
<dbReference type="InterPro" id="IPR009163">
    <property type="entry name" value="Ap4A_phos1/2"/>
</dbReference>
<dbReference type="Proteomes" id="UP001320420">
    <property type="component" value="Unassembled WGS sequence"/>
</dbReference>
<accession>A0AAN9UPS6</accession>
<dbReference type="GO" id="GO:0005524">
    <property type="term" value="F:ATP binding"/>
    <property type="evidence" value="ECO:0007669"/>
    <property type="project" value="InterPro"/>
</dbReference>
<comment type="caution">
    <text evidence="4">The sequence shown here is derived from an EMBL/GenBank/DDBJ whole genome shotgun (WGS) entry which is preliminary data.</text>
</comment>
<evidence type="ECO:0000256" key="1">
    <source>
        <dbReference type="SAM" id="MobiDB-lite"/>
    </source>
</evidence>
<dbReference type="AlphaFoldDB" id="A0AAN9UPS6"/>
<feature type="domain" description="ATP adenylyltransferase C-terminal" evidence="2">
    <location>
        <begin position="148"/>
        <end position="254"/>
    </location>
</feature>
<dbReference type="Pfam" id="PF19327">
    <property type="entry name" value="Ap4A_phos_N"/>
    <property type="match status" value="1"/>
</dbReference>
<dbReference type="GO" id="GO:0003877">
    <property type="term" value="F:ATP:ADP adenylyltransferase activity"/>
    <property type="evidence" value="ECO:0007669"/>
    <property type="project" value="InterPro"/>
</dbReference>
<evidence type="ECO:0000259" key="2">
    <source>
        <dbReference type="Pfam" id="PF09830"/>
    </source>
</evidence>
<dbReference type="PANTHER" id="PTHR38420:SF1">
    <property type="entry name" value="PUTATIVE (AFU_ORTHOLOGUE AFUA_5G14690)-RELATED"/>
    <property type="match status" value="1"/>
</dbReference>
<gene>
    <name evidence="4" type="ORF">SLS62_007027</name>
</gene>
<dbReference type="SUPFAM" id="SSF54197">
    <property type="entry name" value="HIT-like"/>
    <property type="match status" value="1"/>
</dbReference>
<dbReference type="Gene3D" id="3.30.428.70">
    <property type="match status" value="1"/>
</dbReference>
<evidence type="ECO:0000259" key="3">
    <source>
        <dbReference type="Pfam" id="PF19327"/>
    </source>
</evidence>
<dbReference type="InterPro" id="IPR019200">
    <property type="entry name" value="ATP_adenylylTrfase_C"/>
</dbReference>